<dbReference type="Proteomes" id="UP000665181">
    <property type="component" value="Unassembled WGS sequence"/>
</dbReference>
<evidence type="ECO:0000313" key="1">
    <source>
        <dbReference type="EMBL" id="MBO3796303.1"/>
    </source>
</evidence>
<organism evidence="1 2">
    <name type="scientific">Bacillus subtilis</name>
    <dbReference type="NCBI Taxonomy" id="1423"/>
    <lineage>
        <taxon>Bacteria</taxon>
        <taxon>Bacillati</taxon>
        <taxon>Bacillota</taxon>
        <taxon>Bacilli</taxon>
        <taxon>Bacillales</taxon>
        <taxon>Bacillaceae</taxon>
        <taxon>Bacillus</taxon>
    </lineage>
</organism>
<proteinExistence type="predicted"/>
<evidence type="ECO:0000313" key="2">
    <source>
        <dbReference type="Proteomes" id="UP000665181"/>
    </source>
</evidence>
<gene>
    <name evidence="1" type="ORF">J5227_18760</name>
</gene>
<name>A0A8I2BA97_BACIU</name>
<reference evidence="1" key="1">
    <citation type="submission" date="2021-03" db="EMBL/GenBank/DDBJ databases">
        <title>Isolation of Bacillus subtilis from fermented food sample.</title>
        <authorList>
            <person name="Lakshmanan V."/>
            <person name="Athira K."/>
            <person name="Rajagopal K."/>
        </authorList>
    </citation>
    <scope>NUCLEOTIDE SEQUENCE</scope>
    <source>
        <strain evidence="1">S1</strain>
    </source>
</reference>
<comment type="caution">
    <text evidence="1">The sequence shown here is derived from an EMBL/GenBank/DDBJ whole genome shotgun (WGS) entry which is preliminary data.</text>
</comment>
<dbReference type="AlphaFoldDB" id="A0A8I2BA97"/>
<protein>
    <submittedName>
        <fullName evidence="1">Uncharacterized protein</fullName>
    </submittedName>
</protein>
<accession>A0A8I2BA97</accession>
<sequence>MISICLKNSSKRSSTSQEALVTDTADTGITAAAGADITEAIAAAQAKEDTTTVMAGVIVTNAGATAAVNPKKVLVPLLGQGFFYVTD</sequence>
<dbReference type="RefSeq" id="WP_208556700.1">
    <property type="nucleotide sequence ID" value="NZ_JAGFPW010000023.1"/>
</dbReference>
<dbReference type="EMBL" id="JAGFPW010000023">
    <property type="protein sequence ID" value="MBO3796303.1"/>
    <property type="molecule type" value="Genomic_DNA"/>
</dbReference>